<dbReference type="PROSITE" id="PS50862">
    <property type="entry name" value="AA_TRNA_LIGASE_II"/>
    <property type="match status" value="1"/>
</dbReference>
<dbReference type="InterPro" id="IPR006195">
    <property type="entry name" value="aa-tRNA-synth_II"/>
</dbReference>
<feature type="binding site" evidence="7">
    <location>
        <position position="482"/>
    </location>
    <ligand>
        <name>ATP</name>
        <dbReference type="ChEBI" id="CHEBI:30616"/>
    </ligand>
</feature>
<comment type="similarity">
    <text evidence="1 7">Belongs to the class-II aminoacyl-tRNA synthetase family. Type 1 subfamily.</text>
</comment>
<dbReference type="PRINTS" id="PR01042">
    <property type="entry name" value="TRNASYNTHASP"/>
</dbReference>
<dbReference type="PANTHER" id="PTHR22594:SF5">
    <property type="entry name" value="ASPARTATE--TRNA LIGASE, MITOCHONDRIAL"/>
    <property type="match status" value="1"/>
</dbReference>
<dbReference type="InterPro" id="IPR004115">
    <property type="entry name" value="GAD-like_sf"/>
</dbReference>
<dbReference type="EC" id="6.1.1.23" evidence="7"/>
<gene>
    <name evidence="7 9" type="primary">aspS</name>
    <name evidence="9" type="ORF">ENL70_02895</name>
</gene>
<reference evidence="9" key="1">
    <citation type="journal article" date="2020" name="mSystems">
        <title>Genome- and Community-Level Interaction Insights into Carbon Utilization and Element Cycling Functions of Hydrothermarchaeota in Hydrothermal Sediment.</title>
        <authorList>
            <person name="Zhou Z."/>
            <person name="Liu Y."/>
            <person name="Xu W."/>
            <person name="Pan J."/>
            <person name="Luo Z.H."/>
            <person name="Li M."/>
        </authorList>
    </citation>
    <scope>NUCLEOTIDE SEQUENCE [LARGE SCALE GENOMIC DNA]</scope>
    <source>
        <strain evidence="9">SpSt-1019</strain>
    </source>
</reference>
<comment type="function">
    <text evidence="7">Aspartyl-tRNA synthetase with relaxed tRNA specificity since it is able to aspartylate not only its cognate tRNA(Asp) but also tRNA(Asn). Reaction proceeds in two steps: L-aspartate is first activated by ATP to form Asp-AMP and then transferred to the acceptor end of tRNA(Asp/Asn).</text>
</comment>
<dbReference type="NCBIfam" id="NF001750">
    <property type="entry name" value="PRK00476.1"/>
    <property type="match status" value="1"/>
</dbReference>
<accession>A0A7C5KBP8</accession>
<dbReference type="Gene3D" id="3.30.930.10">
    <property type="entry name" value="Bira Bifunctional Protein, Domain 2"/>
    <property type="match status" value="1"/>
</dbReference>
<dbReference type="InterPro" id="IPR004364">
    <property type="entry name" value="Aa-tRNA-synt_II"/>
</dbReference>
<feature type="binding site" evidence="7">
    <location>
        <position position="176"/>
    </location>
    <ligand>
        <name>L-aspartate</name>
        <dbReference type="ChEBI" id="CHEBI:29991"/>
    </ligand>
</feature>
<dbReference type="CDD" id="cd00777">
    <property type="entry name" value="AspRS_core"/>
    <property type="match status" value="1"/>
</dbReference>
<dbReference type="InterPro" id="IPR047090">
    <property type="entry name" value="AspRS_core"/>
</dbReference>
<evidence type="ECO:0000259" key="8">
    <source>
        <dbReference type="PROSITE" id="PS50862"/>
    </source>
</evidence>
<proteinExistence type="inferred from homology"/>
<feature type="region of interest" description="Aspartate" evidence="7">
    <location>
        <begin position="200"/>
        <end position="203"/>
    </location>
</feature>
<dbReference type="NCBIfam" id="TIGR00459">
    <property type="entry name" value="aspS_bact"/>
    <property type="match status" value="1"/>
</dbReference>
<organism evidence="9">
    <name type="scientific">Thermodesulfobium narugense</name>
    <dbReference type="NCBI Taxonomy" id="184064"/>
    <lineage>
        <taxon>Bacteria</taxon>
        <taxon>Pseudomonadati</taxon>
        <taxon>Thermodesulfobiota</taxon>
        <taxon>Thermodesulfobiia</taxon>
        <taxon>Thermodesulfobiales</taxon>
        <taxon>Thermodesulfobiaceae</taxon>
        <taxon>Thermodesulfobium</taxon>
    </lineage>
</organism>
<comment type="subcellular location">
    <subcellularLocation>
        <location evidence="7">Cytoplasm</location>
    </subcellularLocation>
</comment>
<dbReference type="InterPro" id="IPR012340">
    <property type="entry name" value="NA-bd_OB-fold"/>
</dbReference>
<dbReference type="GO" id="GO:0005737">
    <property type="term" value="C:cytoplasm"/>
    <property type="evidence" value="ECO:0007669"/>
    <property type="project" value="UniProtKB-SubCell"/>
</dbReference>
<protein>
    <recommendedName>
        <fullName evidence="7">Aspartate--tRNA(Asp/Asn) ligase</fullName>
        <ecNumber evidence="7">6.1.1.23</ecNumber>
    </recommendedName>
    <alternativeName>
        <fullName evidence="7">Aspartyl-tRNA synthetase</fullName>
        <shortName evidence="7">AspRS</shortName>
    </alternativeName>
    <alternativeName>
        <fullName evidence="7">Non-discriminating aspartyl-tRNA synthetase</fullName>
        <shortName evidence="7">ND-AspRS</shortName>
    </alternativeName>
</protein>
<evidence type="ECO:0000256" key="5">
    <source>
        <dbReference type="ARBA" id="ARBA00022917"/>
    </source>
</evidence>
<evidence type="ECO:0000256" key="1">
    <source>
        <dbReference type="ARBA" id="ARBA00006303"/>
    </source>
</evidence>
<keyword evidence="5 7" id="KW-0648">Protein biosynthesis</keyword>
<dbReference type="AlphaFoldDB" id="A0A7C5KBP8"/>
<feature type="site" description="Important for tRNA non-discrimination" evidence="7">
    <location>
        <position position="32"/>
    </location>
</feature>
<dbReference type="CDD" id="cd04317">
    <property type="entry name" value="EcAspRS_like_N"/>
    <property type="match status" value="1"/>
</dbReference>
<keyword evidence="4 7" id="KW-0067">ATP-binding</keyword>
<keyword evidence="3 7" id="KW-0547">Nucleotide-binding</keyword>
<keyword evidence="2 7" id="KW-0436">Ligase</keyword>
<feature type="domain" description="Aminoacyl-transfer RNA synthetases class-II family profile" evidence="8">
    <location>
        <begin position="149"/>
        <end position="555"/>
    </location>
</feature>
<dbReference type="Pfam" id="PF00152">
    <property type="entry name" value="tRNA-synt_2"/>
    <property type="match status" value="1"/>
</dbReference>
<evidence type="ECO:0000313" key="9">
    <source>
        <dbReference type="EMBL" id="HHI65479.1"/>
    </source>
</evidence>
<evidence type="ECO:0000256" key="4">
    <source>
        <dbReference type="ARBA" id="ARBA00022840"/>
    </source>
</evidence>
<evidence type="ECO:0000256" key="6">
    <source>
        <dbReference type="ARBA" id="ARBA00023146"/>
    </source>
</evidence>
<evidence type="ECO:0000256" key="3">
    <source>
        <dbReference type="ARBA" id="ARBA00022741"/>
    </source>
</evidence>
<dbReference type="GO" id="GO:0003676">
    <property type="term" value="F:nucleic acid binding"/>
    <property type="evidence" value="ECO:0007669"/>
    <property type="project" value="InterPro"/>
</dbReference>
<feature type="binding site" evidence="7">
    <location>
        <begin position="222"/>
        <end position="224"/>
    </location>
    <ligand>
        <name>ATP</name>
        <dbReference type="ChEBI" id="CHEBI:30616"/>
    </ligand>
</feature>
<dbReference type="InterPro" id="IPR004365">
    <property type="entry name" value="NA-bd_OB_tRNA"/>
</dbReference>
<feature type="binding site" evidence="7">
    <location>
        <position position="489"/>
    </location>
    <ligand>
        <name>L-aspartate</name>
        <dbReference type="ChEBI" id="CHEBI:29991"/>
    </ligand>
</feature>
<comment type="catalytic activity">
    <reaction evidence="7">
        <text>tRNA(Asx) + L-aspartate + ATP = L-aspartyl-tRNA(Asx) + AMP + diphosphate</text>
        <dbReference type="Rhea" id="RHEA:18349"/>
        <dbReference type="Rhea" id="RHEA-COMP:9710"/>
        <dbReference type="Rhea" id="RHEA-COMP:9711"/>
        <dbReference type="ChEBI" id="CHEBI:29991"/>
        <dbReference type="ChEBI" id="CHEBI:30616"/>
        <dbReference type="ChEBI" id="CHEBI:33019"/>
        <dbReference type="ChEBI" id="CHEBI:78442"/>
        <dbReference type="ChEBI" id="CHEBI:78516"/>
        <dbReference type="ChEBI" id="CHEBI:456215"/>
        <dbReference type="EC" id="6.1.1.23"/>
    </reaction>
</comment>
<dbReference type="InterPro" id="IPR004524">
    <property type="entry name" value="Asp-tRNA-ligase_1"/>
</dbReference>
<feature type="binding site" evidence="7">
    <location>
        <position position="222"/>
    </location>
    <ligand>
        <name>L-aspartate</name>
        <dbReference type="ChEBI" id="CHEBI:29991"/>
    </ligand>
</feature>
<dbReference type="GO" id="GO:0006422">
    <property type="term" value="P:aspartyl-tRNA aminoacylation"/>
    <property type="evidence" value="ECO:0007669"/>
    <property type="project" value="UniProtKB-UniRule"/>
</dbReference>
<feature type="binding site" evidence="7">
    <location>
        <begin position="534"/>
        <end position="537"/>
    </location>
    <ligand>
        <name>ATP</name>
        <dbReference type="ChEBI" id="CHEBI:30616"/>
    </ligand>
</feature>
<keyword evidence="6 7" id="KW-0030">Aminoacyl-tRNA synthetase</keyword>
<evidence type="ECO:0000256" key="7">
    <source>
        <dbReference type="HAMAP-Rule" id="MF_00044"/>
    </source>
</evidence>
<dbReference type="GO" id="GO:0004815">
    <property type="term" value="F:aspartate-tRNA ligase activity"/>
    <property type="evidence" value="ECO:0007669"/>
    <property type="project" value="UniProtKB-UniRule"/>
</dbReference>
<dbReference type="Gene3D" id="3.30.1360.30">
    <property type="entry name" value="GAD-like domain"/>
    <property type="match status" value="1"/>
</dbReference>
<evidence type="ECO:0000256" key="2">
    <source>
        <dbReference type="ARBA" id="ARBA00022598"/>
    </source>
</evidence>
<dbReference type="InterPro" id="IPR045864">
    <property type="entry name" value="aa-tRNA-synth_II/BPL/LPL"/>
</dbReference>
<dbReference type="SUPFAM" id="SSF55681">
    <property type="entry name" value="Class II aaRS and biotin synthetases"/>
    <property type="match status" value="1"/>
</dbReference>
<keyword evidence="7" id="KW-0963">Cytoplasm</keyword>
<dbReference type="SUPFAM" id="SSF50249">
    <property type="entry name" value="Nucleic acid-binding proteins"/>
    <property type="match status" value="1"/>
</dbReference>
<dbReference type="Pfam" id="PF01336">
    <property type="entry name" value="tRNA_anti-codon"/>
    <property type="match status" value="1"/>
</dbReference>
<dbReference type="EMBL" id="DRUY01000099">
    <property type="protein sequence ID" value="HHI65479.1"/>
    <property type="molecule type" value="Genomic_DNA"/>
</dbReference>
<dbReference type="GO" id="GO:0005524">
    <property type="term" value="F:ATP binding"/>
    <property type="evidence" value="ECO:0007669"/>
    <property type="project" value="UniProtKB-UniRule"/>
</dbReference>
<feature type="binding site" evidence="7">
    <location>
        <position position="448"/>
    </location>
    <ligand>
        <name>L-aspartate</name>
        <dbReference type="ChEBI" id="CHEBI:29991"/>
    </ligand>
</feature>
<comment type="subunit">
    <text evidence="7">Homodimer.</text>
</comment>
<comment type="caution">
    <text evidence="9">The sequence shown here is derived from an EMBL/GenBank/DDBJ whole genome shotgun (WGS) entry which is preliminary data.</text>
</comment>
<dbReference type="Pfam" id="PF02938">
    <property type="entry name" value="GAD"/>
    <property type="match status" value="1"/>
</dbReference>
<dbReference type="InterPro" id="IPR047089">
    <property type="entry name" value="Asp-tRNA-ligase_1_N"/>
</dbReference>
<dbReference type="PANTHER" id="PTHR22594">
    <property type="entry name" value="ASPARTYL/LYSYL-TRNA SYNTHETASE"/>
    <property type="match status" value="1"/>
</dbReference>
<dbReference type="Gene3D" id="2.40.50.140">
    <property type="entry name" value="Nucleic acid-binding proteins"/>
    <property type="match status" value="1"/>
</dbReference>
<dbReference type="SUPFAM" id="SSF55261">
    <property type="entry name" value="GAD domain-like"/>
    <property type="match status" value="1"/>
</dbReference>
<feature type="binding site" evidence="7">
    <location>
        <position position="231"/>
    </location>
    <ligand>
        <name>ATP</name>
        <dbReference type="ChEBI" id="CHEBI:30616"/>
    </ligand>
</feature>
<dbReference type="HAMAP" id="MF_00044">
    <property type="entry name" value="Asp_tRNA_synth_type1"/>
    <property type="match status" value="1"/>
</dbReference>
<name>A0A7C5KBP8_9BACT</name>
<feature type="site" description="Important for tRNA non-discrimination" evidence="7">
    <location>
        <position position="83"/>
    </location>
</feature>
<dbReference type="InterPro" id="IPR002312">
    <property type="entry name" value="Asp/Asn-tRNA-synth_IIb"/>
</dbReference>
<dbReference type="GO" id="GO:0050560">
    <property type="term" value="F:aspartate-tRNA(Asn) ligase activity"/>
    <property type="evidence" value="ECO:0007669"/>
    <property type="project" value="UniProtKB-EC"/>
</dbReference>
<sequence>MAYRTHTLKEINRSLENKTITVCGWVNKRRDHGNLIFLDIRDRYSILQVIVDTENINTFKIAEEIRSEYVLQITGNLRRRPAGTENMKISTGEFELVANDIKILNKSKVPPFSISDEQKDYDEKLGLKYRYLDLRRSEKKDNLIKRHLITNIIRNHFIENDFLEIETPYLTKSTPEGARDFLVPSRLQPGSFYALPQSPQLFKQILMISGFDRYFQIVRCFRDEDLRADRQPEFTQVDVEMSFIEPSDIMGITEDLFRKLNSKFNIECDYPIPIMKYAEAMNRFGTDRPDLRNPLEILDFTEILKNTQLKIFKSVIEKGGYIKGFALKNNQCNPTRPILEKINNMAKDFGLPGIAWILFDGSEIKSPIAKFLSENEINSFKKVFDLGDKDAILLAAGKDGLLQSLGSLRIFLGNEFNLVKENEFKYVWIVDFPLFEYDEKEKRLNSVHHPFTAPHPEDLEKLDTDPLSVRSLAYDIVLNGNELGGGSIRINNTNLQSKIFKLLNISPEEAQVKFGFLLEALEYGAPPHGGIALGLDRITMLFTGAKSLRDVIAFPKTQSGTCLLTDAPSQVDKKQLDELSICVNIKEE</sequence>
<dbReference type="InterPro" id="IPR029351">
    <property type="entry name" value="GAD_dom"/>
</dbReference>